<dbReference type="InterPro" id="IPR044748">
    <property type="entry name" value="Trm3/TARBP1_C"/>
</dbReference>
<evidence type="ECO:0000256" key="7">
    <source>
        <dbReference type="ARBA" id="ARBA00093361"/>
    </source>
</evidence>
<dbReference type="GO" id="GO:0141100">
    <property type="term" value="F:tRNA (guanine(18)-2'-O)-methyltransferase activity"/>
    <property type="evidence" value="ECO:0007669"/>
    <property type="project" value="UniProtKB-EC"/>
</dbReference>
<keyword evidence="12" id="KW-1185">Reference proteome</keyword>
<keyword evidence="1" id="KW-0489">Methyltransferase</keyword>
<organism evidence="12 13">
    <name type="scientific">Coffea arabica</name>
    <name type="common">Arabian coffee</name>
    <dbReference type="NCBI Taxonomy" id="13443"/>
    <lineage>
        <taxon>Eukaryota</taxon>
        <taxon>Viridiplantae</taxon>
        <taxon>Streptophyta</taxon>
        <taxon>Embryophyta</taxon>
        <taxon>Tracheophyta</taxon>
        <taxon>Spermatophyta</taxon>
        <taxon>Magnoliopsida</taxon>
        <taxon>eudicotyledons</taxon>
        <taxon>Gunneridae</taxon>
        <taxon>Pentapetalae</taxon>
        <taxon>asterids</taxon>
        <taxon>lamiids</taxon>
        <taxon>Gentianales</taxon>
        <taxon>Rubiaceae</taxon>
        <taxon>Ixoroideae</taxon>
        <taxon>Gardenieae complex</taxon>
        <taxon>Bertiereae - Coffeeae clade</taxon>
        <taxon>Coffeeae</taxon>
        <taxon>Coffea</taxon>
    </lineage>
</organism>
<dbReference type="SUPFAM" id="SSF48371">
    <property type="entry name" value="ARM repeat"/>
    <property type="match status" value="1"/>
</dbReference>
<name>A0A6P6U5B5_COFAR</name>
<proteinExistence type="predicted"/>
<keyword evidence="4" id="KW-0694">RNA-binding</keyword>
<evidence type="ECO:0000256" key="1">
    <source>
        <dbReference type="ARBA" id="ARBA00022603"/>
    </source>
</evidence>
<evidence type="ECO:0000256" key="3">
    <source>
        <dbReference type="ARBA" id="ARBA00022691"/>
    </source>
</evidence>
<evidence type="ECO:0000313" key="13">
    <source>
        <dbReference type="RefSeq" id="XP_027085197.1"/>
    </source>
</evidence>
<keyword evidence="3" id="KW-0949">S-adenosyl-L-methionine</keyword>
<comment type="function">
    <text evidence="7">S-adenosyl-L-methionine-dependent 2'-O-ribose methyltransferase that catalyzes the formation of 2'-O-methylguanosine at position 18 (Gm18) in a subset of tRNA. Selectively mediates Gm18 methylation of tRNAGln-TTG/CTG and tRNASer-TGA/GCT. Gm18 modification can enhance the stability of modified tRNAs.</text>
</comment>
<gene>
    <name evidence="13" type="primary">LOC113707194</name>
</gene>
<reference evidence="13" key="2">
    <citation type="submission" date="2025-08" db="UniProtKB">
        <authorList>
            <consortium name="RefSeq"/>
        </authorList>
    </citation>
    <scope>IDENTIFICATION</scope>
    <source>
        <tissue evidence="13">Leaves</tissue>
    </source>
</reference>
<dbReference type="InterPro" id="IPR029028">
    <property type="entry name" value="Alpha/beta_knot_MTases"/>
</dbReference>
<keyword evidence="2" id="KW-0808">Transferase</keyword>
<dbReference type="InterPro" id="IPR001537">
    <property type="entry name" value="SpoU_MeTrfase"/>
</dbReference>
<dbReference type="InterPro" id="IPR045330">
    <property type="entry name" value="TRM3/TARBP1"/>
</dbReference>
<sequence length="1846" mass="209381">MDPILNSLLSSFRRVPPAAIPAMLDCILASMSSSPSSLFASLLNEFPNITKDKMVGSNERDAERDYCIVSYVAALCHLLKRSGSITSEIELFVCRILIPLLKLAPSSHLDIFNEVASMFFDAVLEMNSWDAVEATLVPFLFRLIGLSMGMIQSQESAMFEWSSRPILQDSDDHQPRLHCFQQCSDKPTNELNRDLIQSQFDYFPLPISCYILALTLDASLQCKHVVDCTCSLQVFANKWIWDLCNLTFQMLLHSVEHRSFALSILLPSILRVLASHCAFEVSSGVKSHILTRKHLLEEIWKCCKKLFSMGLSERRDAYTILSLSLSTGAFNRRTKDGNVIVTRETFDLTVDNDFWDEIKRGLVDKETLTRKQSLHVLKSILNLRAESCQYPGLSHTITDRKSLDLCGMTKRERWAEEEAKSLGVGKLYNLNDHHLDNRQRWEAFILLYEMLEEYGTHLVEAAWHHQMNLLLQSSLSLENSVSSHGGDFRQNWMENLEEIYEWLAVLWERGFCHDNPQVRCLIMQSFLGVPWKDYGSNVRLVPEEFILGPLMQGLNDPVHHQDFGLKRVYSSCTIDAAASFLCQYCFYLDPRKQIKFLIDLASTAKKHSFGRPGLMCLVECIASAARGVEQHNNPRVAGFNDASLNMIQVKSGQGSSWKDDKVDLLDFLRYIIESSKQHFNANYRLQVCERMLDAATSVMAAVDIPLEILLHFISNLPREFTDFGGPLRFKIQKWLIKSDDKHYTASCRIPNLELLTALDGFPKKFTYSYPVEARFTFDDADIDKWEYEAKRWVRVIFLLSKQENLETLFTFLRDHGKNVCKQQNLLEWVPVKYLILVSSLVQELQINQDRTVEGPIRERIKANIHLPGTAAYTDFLVESSFLQKFAKCFLLILEELVSFAKSSCSIFWSNQVEHDCILPSSIRGRLGGPSLRRLSSSIATSVLQAIISLKSVASISRWCAQFTPATSLNSALTFLWSFCWKIITTPSGRSETEAEIRLGSYEALAHILKELVSVFSPLSFDVVVDDGKSCVSEADDRPTLDTLVQTFLQCVNNLIETGNLVRTRRAILINWKWICIECLLLIPKYVLEKGVYLRSCNIFLSDVTANWIFSDLVDSLENAGEVSVLPLLRSVRLIMELFASDRKGLVVTSSDGMNTRMMWDLVKSSWILHVSCNKRRVAPIAALLSSVLHYSVFGDECMHEIDGAPGPFKWFIEKILEEGTKSPRTIRLAALHLTGLLLANPMTIKYYLRELKLLTLYGSVAFDEDFEAELTENQDAKSEVSMLAQSPDPELTEEFINTELYARVSVAVLFYKLADMADMVGFCNGGRNSLAALASGKIFLLELLQSVLNDKDLAKELYKKHSSIHRRKIRAWQMICILSRFVYEDIAEEVMCSLHKALQRNNLPSVRQYQETFAIHIYLKFPSLVGQQLVPQLHNYDVRPQALSSYVFIAANVILHAGEEYQSGHLDELLPPTMPLLTSHHHTLCGFTQLLVYQVLHKLLPGIDAGPSIVMPLEKRCLEDLKSYLTENPDCARLRASMEGYLDAFDPKSSVTPAGIFASRVEEQEFECVPKTLMDQVTCFLNDTRDELRCSMARDAAVIKYEGLPSGDYSNSPKEAKNSNQEQPSFHLQEDVSLDFQKKFTLSDQETQTTAVFSIDNSKSLKLLAAIEKEDELLDQLLHSRNLAMQKLKARRQQFILVASLVDRIPNLAGLARTCEVFRAAGLAIADKNILSDKQFQLISVTAEKWVPIIEVPVSSMKNFLEKKKKEGFAILGLEQTANSKPLDQYAFPKRTVLVLGREKEGIPAEIIHVLDACIEIPQMGVIRSLNVHVSGAIALWEYTRQQRSH</sequence>
<keyword evidence="5" id="KW-0007">Acetylation</keyword>
<evidence type="ECO:0000256" key="10">
    <source>
        <dbReference type="ARBA" id="ARBA00093656"/>
    </source>
</evidence>
<dbReference type="Pfam" id="PF00588">
    <property type="entry name" value="SpoU_methylase"/>
    <property type="match status" value="1"/>
</dbReference>
<accession>A0A6P6U5B5</accession>
<dbReference type="GO" id="GO:0030488">
    <property type="term" value="P:tRNA methylation"/>
    <property type="evidence" value="ECO:0007669"/>
    <property type="project" value="InterPro"/>
</dbReference>
<dbReference type="InterPro" id="IPR016024">
    <property type="entry name" value="ARM-type_fold"/>
</dbReference>
<dbReference type="Gene3D" id="3.40.1280.10">
    <property type="match status" value="1"/>
</dbReference>
<evidence type="ECO:0000256" key="6">
    <source>
        <dbReference type="ARBA" id="ARBA00093266"/>
    </source>
</evidence>
<protein>
    <recommendedName>
        <fullName evidence="9">tRNA (guanosine(18)-2'-O)-methyltransferase TARBP1</fullName>
        <ecNumber evidence="8">2.1.1.34</ecNumber>
    </recommendedName>
    <alternativeName>
        <fullName evidence="10">TAR RNA-binding protein 1</fullName>
    </alternativeName>
</protein>
<dbReference type="GeneID" id="113707194"/>
<feature type="domain" description="tRNA/rRNA methyltransferase SpoU type" evidence="11">
    <location>
        <begin position="1695"/>
        <end position="1837"/>
    </location>
</feature>
<evidence type="ECO:0000256" key="2">
    <source>
        <dbReference type="ARBA" id="ARBA00022679"/>
    </source>
</evidence>
<dbReference type="OrthoDB" id="241340at2759"/>
<dbReference type="CDD" id="cd18091">
    <property type="entry name" value="SpoU-like_TRM3-like"/>
    <property type="match status" value="1"/>
</dbReference>
<dbReference type="RefSeq" id="XP_027085197.1">
    <property type="nucleotide sequence ID" value="XM_027229396.2"/>
</dbReference>
<dbReference type="GO" id="GO:0003723">
    <property type="term" value="F:RNA binding"/>
    <property type="evidence" value="ECO:0007669"/>
    <property type="project" value="UniProtKB-KW"/>
</dbReference>
<evidence type="ECO:0000256" key="9">
    <source>
        <dbReference type="ARBA" id="ARBA00093636"/>
    </source>
</evidence>
<evidence type="ECO:0000313" key="12">
    <source>
        <dbReference type="Proteomes" id="UP001652660"/>
    </source>
</evidence>
<evidence type="ECO:0000256" key="4">
    <source>
        <dbReference type="ARBA" id="ARBA00022884"/>
    </source>
</evidence>
<dbReference type="PANTHER" id="PTHR12029">
    <property type="entry name" value="RNA METHYLTRANSFERASE"/>
    <property type="match status" value="1"/>
</dbReference>
<comment type="catalytic activity">
    <reaction evidence="6">
        <text>guanosine(18) in tRNA + S-adenosyl-L-methionine = 2'-O-methylguanosine(18) in tRNA + S-adenosyl-L-homocysteine + H(+)</text>
        <dbReference type="Rhea" id="RHEA:20077"/>
        <dbReference type="Rhea" id="RHEA-COMP:10190"/>
        <dbReference type="Rhea" id="RHEA-COMP:10192"/>
        <dbReference type="ChEBI" id="CHEBI:15378"/>
        <dbReference type="ChEBI" id="CHEBI:57856"/>
        <dbReference type="ChEBI" id="CHEBI:59789"/>
        <dbReference type="ChEBI" id="CHEBI:74269"/>
        <dbReference type="ChEBI" id="CHEBI:74445"/>
        <dbReference type="EC" id="2.1.1.34"/>
    </reaction>
    <physiologicalReaction direction="left-to-right" evidence="6">
        <dbReference type="Rhea" id="RHEA:20078"/>
    </physiologicalReaction>
</comment>
<evidence type="ECO:0000259" key="11">
    <source>
        <dbReference type="Pfam" id="PF00588"/>
    </source>
</evidence>
<dbReference type="EC" id="2.1.1.34" evidence="8"/>
<evidence type="ECO:0000256" key="5">
    <source>
        <dbReference type="ARBA" id="ARBA00022990"/>
    </source>
</evidence>
<dbReference type="FunFam" id="3.40.1280.10:FF:000010">
    <property type="entry name" value="probable methyltransferase TARBP1"/>
    <property type="match status" value="1"/>
</dbReference>
<dbReference type="Proteomes" id="UP001652660">
    <property type="component" value="Chromosome 8e"/>
</dbReference>
<dbReference type="InterPro" id="IPR029026">
    <property type="entry name" value="tRNA_m1G_MTases_N"/>
</dbReference>
<dbReference type="SUPFAM" id="SSF75217">
    <property type="entry name" value="alpha/beta knot"/>
    <property type="match status" value="1"/>
</dbReference>
<evidence type="ECO:0000256" key="8">
    <source>
        <dbReference type="ARBA" id="ARBA00093594"/>
    </source>
</evidence>
<reference evidence="12" key="1">
    <citation type="journal article" date="2025" name="Foods">
        <title>Unveiling the Microbial Signatures of Arabica Coffee Cherries: Insights into Ripeness Specific Diversity, Functional Traits, and Implications for Quality and Safety.</title>
        <authorList>
            <consortium name="RefSeq"/>
            <person name="Tenea G.N."/>
            <person name="Cifuentes V."/>
            <person name="Reyes P."/>
            <person name="Cevallos-Vallejos M."/>
        </authorList>
    </citation>
    <scope>NUCLEOTIDE SEQUENCE [LARGE SCALE GENOMIC DNA]</scope>
</reference>
<dbReference type="PANTHER" id="PTHR12029:SF11">
    <property type="entry name" value="METHYLTRANSFERASE TARBP1-RELATED"/>
    <property type="match status" value="1"/>
</dbReference>